<organism evidence="1 2">
    <name type="scientific">Chondromyces crocatus</name>
    <dbReference type="NCBI Taxonomy" id="52"/>
    <lineage>
        <taxon>Bacteria</taxon>
        <taxon>Pseudomonadati</taxon>
        <taxon>Myxococcota</taxon>
        <taxon>Polyangia</taxon>
        <taxon>Polyangiales</taxon>
        <taxon>Polyangiaceae</taxon>
        <taxon>Chondromyces</taxon>
    </lineage>
</organism>
<reference evidence="1 2" key="1">
    <citation type="submission" date="2015-07" db="EMBL/GenBank/DDBJ databases">
        <title>Genome analysis of myxobacterium Chondromyces crocatus Cm c5 reveals a high potential for natural compound synthesis and the genetic basis for the loss of fruiting body formation.</title>
        <authorList>
            <person name="Zaburannyi N."/>
            <person name="Bunk B."/>
            <person name="Maier J."/>
            <person name="Overmann J."/>
            <person name="Mueller R."/>
        </authorList>
    </citation>
    <scope>NUCLEOTIDE SEQUENCE [LARGE SCALE GENOMIC DNA]</scope>
    <source>
        <strain evidence="1 2">Cm c5</strain>
    </source>
</reference>
<protein>
    <submittedName>
        <fullName evidence="1">Uncharacterized protein</fullName>
    </submittedName>
</protein>
<evidence type="ECO:0000313" key="1">
    <source>
        <dbReference type="EMBL" id="AKT41762.1"/>
    </source>
</evidence>
<gene>
    <name evidence="1" type="ORF">CMC5_059730</name>
</gene>
<sequence length="425" mass="44939">MASPAPAPPPPPPPPAVVTPPYEWQMQLFTQGPGQRGGVIMTRTTVGGDGVVAVAGHCVDSFRDAGGRNRTCGGLPDPSVTLLGPRGEHLWTWMARDGLSGLTADVLFTEKGDVIAQGWFSGAFQPAGRPLEGFDARVFAQNGGMNFLASLKRADGKLRWVRAVGGSDPVLDGRGVVHLADLPILPSGEVHSVVHGFDVESGKPVYELSLGSQGACAPQCSRGALSRHPTEGVVNVAHQNHQGGLPIVFVAQHVGSDGRKIAAQRIEVEVPVPGVRDPRLMRPLLHPSGEMVIPFDYWEDITREGRGTVLVRLGPDLRVLGTVIVPGSCTFVGSLGDGVVFRRYVSTIPRDIAEGSFTVLGATLPPPDETDAGSVLGLVELKSGRVTTFWAPRSRQLSDVRVEQGLAVFSGNRGLFAVRLSVPAP</sequence>
<accession>A0A0K1EM87</accession>
<dbReference type="KEGG" id="ccro:CMC5_059730"/>
<name>A0A0K1EM87_CHOCO</name>
<proteinExistence type="predicted"/>
<dbReference type="STRING" id="52.CMC5_059730"/>
<keyword evidence="2" id="KW-1185">Reference proteome</keyword>
<dbReference type="AlphaFoldDB" id="A0A0K1EM87"/>
<dbReference type="EMBL" id="CP012159">
    <property type="protein sequence ID" value="AKT41762.1"/>
    <property type="molecule type" value="Genomic_DNA"/>
</dbReference>
<evidence type="ECO:0000313" key="2">
    <source>
        <dbReference type="Proteomes" id="UP000067626"/>
    </source>
</evidence>
<dbReference type="Proteomes" id="UP000067626">
    <property type="component" value="Chromosome"/>
</dbReference>